<name>A0A848KAG1_9NOCA</name>
<protein>
    <recommendedName>
        <fullName evidence="4">DUF3558 domain-containing protein</fullName>
    </recommendedName>
</protein>
<evidence type="ECO:0008006" key="4">
    <source>
        <dbReference type="Google" id="ProtNLM"/>
    </source>
</evidence>
<organism evidence="2 3">
    <name type="scientific">Antrihabitans stalactiti</name>
    <dbReference type="NCBI Taxonomy" id="2584121"/>
    <lineage>
        <taxon>Bacteria</taxon>
        <taxon>Bacillati</taxon>
        <taxon>Actinomycetota</taxon>
        <taxon>Actinomycetes</taxon>
        <taxon>Mycobacteriales</taxon>
        <taxon>Nocardiaceae</taxon>
        <taxon>Antrihabitans</taxon>
    </lineage>
</organism>
<gene>
    <name evidence="2" type="ORF">FGL95_06340</name>
</gene>
<accession>A0A848KAG1</accession>
<dbReference type="EMBL" id="VCQU01000002">
    <property type="protein sequence ID" value="NMN94656.1"/>
    <property type="molecule type" value="Genomic_DNA"/>
</dbReference>
<dbReference type="AlphaFoldDB" id="A0A848KAG1"/>
<evidence type="ECO:0000313" key="3">
    <source>
        <dbReference type="Proteomes" id="UP000535543"/>
    </source>
</evidence>
<feature type="signal peptide" evidence="1">
    <location>
        <begin position="1"/>
        <end position="22"/>
    </location>
</feature>
<evidence type="ECO:0000313" key="2">
    <source>
        <dbReference type="EMBL" id="NMN94656.1"/>
    </source>
</evidence>
<dbReference type="PROSITE" id="PS51257">
    <property type="entry name" value="PROKAR_LIPOPROTEIN"/>
    <property type="match status" value="1"/>
</dbReference>
<reference evidence="2 3" key="2">
    <citation type="submission" date="2020-06" db="EMBL/GenBank/DDBJ databases">
        <title>Antribacter stalactiti gen. nov., sp. nov., a new member of the family Nacardiaceae isolated from a cave.</title>
        <authorList>
            <person name="Kim I.S."/>
        </authorList>
    </citation>
    <scope>NUCLEOTIDE SEQUENCE [LARGE SCALE GENOMIC DNA]</scope>
    <source>
        <strain evidence="2 3">YC2-7</strain>
    </source>
</reference>
<feature type="chain" id="PRO_5039500532" description="DUF3558 domain-containing protein" evidence="1">
    <location>
        <begin position="23"/>
        <end position="188"/>
    </location>
</feature>
<sequence>MILRSKLFAVASVFAASAVAVACGQDASRNADTAVAATTQASSPATSTAVQTETVDAGSACNLVPRDEVATVLGPNTIVALSATPRCRYEAGDKTLAIESGALTSGYDNLEDYKSFNSGFAFEEPVPGIGDAAFFSHVSSELSFVKGDKLVTLQVHLDAESEDYNAASDKNEELTALTSWGKSAAARL</sequence>
<keyword evidence="3" id="KW-1185">Reference proteome</keyword>
<dbReference type="Proteomes" id="UP000535543">
    <property type="component" value="Unassembled WGS sequence"/>
</dbReference>
<proteinExistence type="predicted"/>
<keyword evidence="1" id="KW-0732">Signal</keyword>
<evidence type="ECO:0000256" key="1">
    <source>
        <dbReference type="SAM" id="SignalP"/>
    </source>
</evidence>
<reference evidence="2 3" key="1">
    <citation type="submission" date="2019-05" db="EMBL/GenBank/DDBJ databases">
        <authorList>
            <person name="Lee S.D."/>
        </authorList>
    </citation>
    <scope>NUCLEOTIDE SEQUENCE [LARGE SCALE GENOMIC DNA]</scope>
    <source>
        <strain evidence="2 3">YC2-7</strain>
    </source>
</reference>
<comment type="caution">
    <text evidence="2">The sequence shown here is derived from an EMBL/GenBank/DDBJ whole genome shotgun (WGS) entry which is preliminary data.</text>
</comment>
<dbReference type="RefSeq" id="WP_169585397.1">
    <property type="nucleotide sequence ID" value="NZ_VCQU01000002.1"/>
</dbReference>